<sequence length="358" mass="37144">MSTTTAAVTPAEIPDLHATKIREKATSLVLLVALLAVAFLLSVLFSGLTSTVTELMIRIVVVVGMYIFIGNSGVLSFGHISFMSVGAYGFIWLSCCTLPTVKPLYFPGLSEVLQNVALPVAQGTVGAAALAGFVALVAGAVLMRLSGTAASIATFALLAGQYALYKNWTNVTGGTASIANVPVFVTPLVGTVLAVLAVIIAWAHQVSKYGLMLRAARDEPTAAKASGVNIWRVRTIAFALSGTIVGLGGAMHAGFVGVVTADAFYLGMTFMTLAMLIVGGIGSLSGAVVGVVTLTAVTELLRRLEVGVPVGDMLFEMPRGLQEVGLGVAMILVLLFRPAGIMAGKELSLNLGFLRKRK</sequence>
<keyword evidence="5 6" id="KW-0472">Membrane</keyword>
<feature type="transmembrane region" description="Helical" evidence="6">
    <location>
        <begin position="184"/>
        <end position="204"/>
    </location>
</feature>
<keyword evidence="2" id="KW-1003">Cell membrane</keyword>
<name>A0AAN1BM54_RHIET</name>
<protein>
    <submittedName>
        <fullName evidence="7">High-affinity branched-chain amino acid ABC transporter permease protein</fullName>
    </submittedName>
</protein>
<feature type="transmembrane region" description="Helical" evidence="6">
    <location>
        <begin position="264"/>
        <end position="297"/>
    </location>
</feature>
<feature type="transmembrane region" description="Helical" evidence="6">
    <location>
        <begin position="55"/>
        <end position="78"/>
    </location>
</feature>
<dbReference type="InterPro" id="IPR043428">
    <property type="entry name" value="LivM-like"/>
</dbReference>
<evidence type="ECO:0000256" key="1">
    <source>
        <dbReference type="ARBA" id="ARBA00004651"/>
    </source>
</evidence>
<evidence type="ECO:0000256" key="3">
    <source>
        <dbReference type="ARBA" id="ARBA00022692"/>
    </source>
</evidence>
<keyword evidence="7" id="KW-0614">Plasmid</keyword>
<keyword evidence="3 6" id="KW-0812">Transmembrane</keyword>
<dbReference type="PANTHER" id="PTHR30482">
    <property type="entry name" value="HIGH-AFFINITY BRANCHED-CHAIN AMINO ACID TRANSPORT SYSTEM PERMEASE"/>
    <property type="match status" value="1"/>
</dbReference>
<dbReference type="EMBL" id="CP020911">
    <property type="protein sequence ID" value="ARQ13805.1"/>
    <property type="molecule type" value="Genomic_DNA"/>
</dbReference>
<dbReference type="Proteomes" id="UP000194159">
    <property type="component" value="Plasmid pRetNXC12e"/>
</dbReference>
<organism evidence="7 8">
    <name type="scientific">Rhizobium etli</name>
    <dbReference type="NCBI Taxonomy" id="29449"/>
    <lineage>
        <taxon>Bacteria</taxon>
        <taxon>Pseudomonadati</taxon>
        <taxon>Pseudomonadota</taxon>
        <taxon>Alphaproteobacteria</taxon>
        <taxon>Hyphomicrobiales</taxon>
        <taxon>Rhizobiaceae</taxon>
        <taxon>Rhizobium/Agrobacterium group</taxon>
        <taxon>Rhizobium</taxon>
    </lineage>
</organism>
<gene>
    <name evidence="7" type="ORF">NXC12_PE00207</name>
</gene>
<proteinExistence type="predicted"/>
<evidence type="ECO:0000256" key="6">
    <source>
        <dbReference type="SAM" id="Phobius"/>
    </source>
</evidence>
<keyword evidence="4 6" id="KW-1133">Transmembrane helix</keyword>
<dbReference type="GO" id="GO:0005886">
    <property type="term" value="C:plasma membrane"/>
    <property type="evidence" value="ECO:0007669"/>
    <property type="project" value="UniProtKB-SubCell"/>
</dbReference>
<dbReference type="GO" id="GO:0015658">
    <property type="term" value="F:branched-chain amino acid transmembrane transporter activity"/>
    <property type="evidence" value="ECO:0007669"/>
    <property type="project" value="InterPro"/>
</dbReference>
<feature type="transmembrane region" description="Helical" evidence="6">
    <location>
        <begin position="117"/>
        <end position="138"/>
    </location>
</feature>
<evidence type="ECO:0000256" key="5">
    <source>
        <dbReference type="ARBA" id="ARBA00023136"/>
    </source>
</evidence>
<dbReference type="InterPro" id="IPR001851">
    <property type="entry name" value="ABC_transp_permease"/>
</dbReference>
<feature type="transmembrane region" description="Helical" evidence="6">
    <location>
        <begin position="85"/>
        <end position="105"/>
    </location>
</feature>
<comment type="subcellular location">
    <subcellularLocation>
        <location evidence="1">Cell membrane</location>
        <topology evidence="1">Multi-pass membrane protein</topology>
    </subcellularLocation>
</comment>
<feature type="transmembrane region" description="Helical" evidence="6">
    <location>
        <begin position="145"/>
        <end position="164"/>
    </location>
</feature>
<dbReference type="AlphaFoldDB" id="A0AAN1BM54"/>
<dbReference type="CDD" id="cd06581">
    <property type="entry name" value="TM_PBP1_LivM_like"/>
    <property type="match status" value="1"/>
</dbReference>
<geneLocation type="plasmid" evidence="8">
    <name>pretnxc12e</name>
</geneLocation>
<evidence type="ECO:0000313" key="7">
    <source>
        <dbReference type="EMBL" id="ARQ13805.1"/>
    </source>
</evidence>
<dbReference type="Pfam" id="PF02653">
    <property type="entry name" value="BPD_transp_2"/>
    <property type="match status" value="1"/>
</dbReference>
<dbReference type="RefSeq" id="WP_086084144.1">
    <property type="nucleotide sequence ID" value="NZ_CP020911.1"/>
</dbReference>
<feature type="transmembrane region" description="Helical" evidence="6">
    <location>
        <begin position="28"/>
        <end position="49"/>
    </location>
</feature>
<evidence type="ECO:0000256" key="4">
    <source>
        <dbReference type="ARBA" id="ARBA00022989"/>
    </source>
</evidence>
<evidence type="ECO:0000256" key="2">
    <source>
        <dbReference type="ARBA" id="ARBA00022475"/>
    </source>
</evidence>
<reference evidence="7 8" key="1">
    <citation type="submission" date="2017-04" db="EMBL/GenBank/DDBJ databases">
        <title>Complete genome sequences of Rhizobium genomic linages associated to common bean (phaseolus vulgaris).</title>
        <authorList>
            <person name="Santamaria R.I."/>
            <person name="Bustos P."/>
            <person name="Perez-Carrascal O."/>
            <person name="Martinez-Flores I."/>
            <person name="Juarez S."/>
            <person name="Lozano L."/>
            <person name="Miranda F."/>
            <person name="Vinuesa P."/>
            <person name="Martinez-Romero E."/>
            <person name="Cevallos M.A."/>
            <person name="Romero D."/>
            <person name="Davila G."/>
            <person name="Gonzalez V."/>
        </authorList>
    </citation>
    <scope>NUCLEOTIDE SEQUENCE [LARGE SCALE GENOMIC DNA]</scope>
    <source>
        <strain evidence="7 8">NXC12</strain>
        <plasmid evidence="8">pretnxc12e</plasmid>
    </source>
</reference>
<feature type="transmembrane region" description="Helical" evidence="6">
    <location>
        <begin position="236"/>
        <end position="258"/>
    </location>
</feature>
<dbReference type="PANTHER" id="PTHR30482:SF10">
    <property type="entry name" value="HIGH-AFFINITY BRANCHED-CHAIN AMINO ACID TRANSPORT PROTEIN BRAE"/>
    <property type="match status" value="1"/>
</dbReference>
<evidence type="ECO:0000313" key="8">
    <source>
        <dbReference type="Proteomes" id="UP000194159"/>
    </source>
</evidence>
<accession>A0AAN1BM54</accession>